<dbReference type="SMART" id="SM01373">
    <property type="entry name" value="MAGE"/>
    <property type="match status" value="1"/>
</dbReference>
<dbReference type="Gene3D" id="1.10.10.1210">
    <property type="entry name" value="MAGE homology domain, winged helix WH2 motif"/>
    <property type="match status" value="1"/>
</dbReference>
<dbReference type="GO" id="GO:0006281">
    <property type="term" value="P:DNA repair"/>
    <property type="evidence" value="ECO:0007669"/>
    <property type="project" value="TreeGrafter"/>
</dbReference>
<reference evidence="3" key="1">
    <citation type="submission" date="2022-12" db="EMBL/GenBank/DDBJ databases">
        <authorList>
            <person name="Brejova B."/>
        </authorList>
    </citation>
    <scope>NUCLEOTIDE SEQUENCE</scope>
</reference>
<feature type="region of interest" description="Disordered" evidence="1">
    <location>
        <begin position="15"/>
        <end position="67"/>
    </location>
</feature>
<dbReference type="OrthoDB" id="205198at2759"/>
<dbReference type="InterPro" id="IPR041898">
    <property type="entry name" value="MAGE_WH1"/>
</dbReference>
<dbReference type="InterPro" id="IPR041899">
    <property type="entry name" value="MAGE_WH2"/>
</dbReference>
<evidence type="ECO:0000256" key="1">
    <source>
        <dbReference type="SAM" id="MobiDB-lite"/>
    </source>
</evidence>
<protein>
    <recommendedName>
        <fullName evidence="2">MAGE domain-containing protein</fullName>
    </recommendedName>
</protein>
<dbReference type="GO" id="GO:0005634">
    <property type="term" value="C:nucleus"/>
    <property type="evidence" value="ECO:0007669"/>
    <property type="project" value="TreeGrafter"/>
</dbReference>
<evidence type="ECO:0000313" key="3">
    <source>
        <dbReference type="EMBL" id="CAI5759351.1"/>
    </source>
</evidence>
<dbReference type="Pfam" id="PF01454">
    <property type="entry name" value="MAGE"/>
    <property type="match status" value="1"/>
</dbReference>
<dbReference type="Proteomes" id="UP001152885">
    <property type="component" value="Unassembled WGS sequence"/>
</dbReference>
<feature type="domain" description="MAGE" evidence="2">
    <location>
        <begin position="79"/>
        <end position="303"/>
    </location>
</feature>
<name>A0A9W4TX90_9ASCO</name>
<sequence length="358" mass="41243">MPKKRIPIDELDFEERQEEFVENRPSPSRKKRKVKGQRDSDDDYEENGETATPNNNQDSNGPDLNASLDDEIQHYVNRFIRVCLTKELKGQFIRKEQIRESISCSNKKISTDKIITQTNKKLDEIYGLQIIETPNVEKKEKTKKKTSINSTSSAKKPYGLVSTLKPKCKEVLGELWNKNTGKLKKEINSTQFFLPKYEKSNLPISNIELVKSGMMILIVCLIILNENHLYEINLIKYLKKFGISDSVNIKNSNISMNLQEFLKDLEARNYLNKEVMKGATEADNLIDYSLGRRSLIEFSPEDCFQFIKLIYGDDFSTTIAERSLVTIQRCYNVLLEMDNTNLNTNENSLTSTPTPQPM</sequence>
<organism evidence="3 4">
    <name type="scientific">Candida verbasci</name>
    <dbReference type="NCBI Taxonomy" id="1227364"/>
    <lineage>
        <taxon>Eukaryota</taxon>
        <taxon>Fungi</taxon>
        <taxon>Dikarya</taxon>
        <taxon>Ascomycota</taxon>
        <taxon>Saccharomycotina</taxon>
        <taxon>Pichiomycetes</taxon>
        <taxon>Debaryomycetaceae</taxon>
        <taxon>Candida/Lodderomyces clade</taxon>
        <taxon>Candida</taxon>
    </lineage>
</organism>
<gene>
    <name evidence="3" type="ORF">CANVERA_P3862</name>
</gene>
<proteinExistence type="predicted"/>
<evidence type="ECO:0000313" key="4">
    <source>
        <dbReference type="Proteomes" id="UP001152885"/>
    </source>
</evidence>
<accession>A0A9W4TX90</accession>
<evidence type="ECO:0000259" key="2">
    <source>
        <dbReference type="SMART" id="SM01373"/>
    </source>
</evidence>
<dbReference type="InterPro" id="IPR002190">
    <property type="entry name" value="MHD_dom"/>
</dbReference>
<dbReference type="InterPro" id="IPR037445">
    <property type="entry name" value="MAGE"/>
</dbReference>
<keyword evidence="4" id="KW-1185">Reference proteome</keyword>
<feature type="compositionally biased region" description="Polar residues" evidence="1">
    <location>
        <begin position="49"/>
        <end position="62"/>
    </location>
</feature>
<dbReference type="PANTHER" id="PTHR11736:SF14">
    <property type="entry name" value="NSE3 HOMOLOG, SMC5-SMC6 COMPLEX COMPONENT"/>
    <property type="match status" value="1"/>
</dbReference>
<dbReference type="AlphaFoldDB" id="A0A9W4TX90"/>
<comment type="caution">
    <text evidence="3">The sequence shown here is derived from an EMBL/GenBank/DDBJ whole genome shotgun (WGS) entry which is preliminary data.</text>
</comment>
<dbReference type="Gene3D" id="1.10.10.1200">
    <property type="entry name" value="MAGE homology domain, winged helix WH1 motif"/>
    <property type="match status" value="1"/>
</dbReference>
<dbReference type="PANTHER" id="PTHR11736">
    <property type="entry name" value="MELANOMA-ASSOCIATED ANTIGEN MAGE ANTIGEN"/>
    <property type="match status" value="1"/>
</dbReference>
<dbReference type="EMBL" id="CANTUO010000004">
    <property type="protein sequence ID" value="CAI5759351.1"/>
    <property type="molecule type" value="Genomic_DNA"/>
</dbReference>